<dbReference type="Proteomes" id="UP000327468">
    <property type="component" value="Chromosome 6"/>
</dbReference>
<dbReference type="AlphaFoldDB" id="A0A5N5P4U2"/>
<keyword evidence="2" id="KW-1185">Reference proteome</keyword>
<evidence type="ECO:0000313" key="2">
    <source>
        <dbReference type="Proteomes" id="UP000327468"/>
    </source>
</evidence>
<evidence type="ECO:0000313" key="1">
    <source>
        <dbReference type="EMBL" id="KAB5574860.1"/>
    </source>
</evidence>
<name>A0A5N5P4U2_PANHP</name>
<protein>
    <submittedName>
        <fullName evidence="1">Uncharacterized protein</fullName>
    </submittedName>
</protein>
<dbReference type="EMBL" id="VFJC01000007">
    <property type="protein sequence ID" value="KAB5574860.1"/>
    <property type="molecule type" value="Genomic_DNA"/>
</dbReference>
<reference evidence="1 2" key="1">
    <citation type="submission" date="2019-06" db="EMBL/GenBank/DDBJ databases">
        <title>A chromosome-scale genome assembly of the striped catfish, Pangasianodon hypophthalmus.</title>
        <authorList>
            <person name="Wen M."/>
            <person name="Zahm M."/>
            <person name="Roques C."/>
            <person name="Cabau C."/>
            <person name="Klopp C."/>
            <person name="Donnadieu C."/>
            <person name="Jouanno E."/>
            <person name="Avarre J.-C."/>
            <person name="Campet M."/>
            <person name="Ha T.T.T."/>
            <person name="Dugue R."/>
            <person name="Lampietro C."/>
            <person name="Louis A."/>
            <person name="Herpin A."/>
            <person name="Echchiki A."/>
            <person name="Berthelot C."/>
            <person name="Parey E."/>
            <person name="Roest-Crollius H."/>
            <person name="Braasch I."/>
            <person name="Postlethwait J."/>
            <person name="Bobe J."/>
            <person name="Montfort J."/>
            <person name="Bouchez O."/>
            <person name="Begum T."/>
            <person name="Schartl M."/>
            <person name="Guiguen Y."/>
        </authorList>
    </citation>
    <scope>NUCLEOTIDE SEQUENCE [LARGE SCALE GENOMIC DNA]</scope>
    <source>
        <strain evidence="1 2">Indonesia</strain>
        <tissue evidence="1">Blood</tissue>
    </source>
</reference>
<comment type="caution">
    <text evidence="1">The sequence shown here is derived from an EMBL/GenBank/DDBJ whole genome shotgun (WGS) entry which is preliminary data.</text>
</comment>
<proteinExistence type="predicted"/>
<accession>A0A5N5P4U2</accession>
<sequence length="101" mass="11594">MSGTPCAVCLEEEPLLLRSSCPHERVINSPQLIHTTQSTSNHEKSYFCQIPRLLTSISSFEDDNGSLRVLQDWNLHLRCILQVHKLQVYILQKKLLLLLPL</sequence>
<organism evidence="1 2">
    <name type="scientific">Pangasianodon hypophthalmus</name>
    <name type="common">Striped catfish</name>
    <name type="synonym">Helicophagus hypophthalmus</name>
    <dbReference type="NCBI Taxonomy" id="310915"/>
    <lineage>
        <taxon>Eukaryota</taxon>
        <taxon>Metazoa</taxon>
        <taxon>Chordata</taxon>
        <taxon>Craniata</taxon>
        <taxon>Vertebrata</taxon>
        <taxon>Euteleostomi</taxon>
        <taxon>Actinopterygii</taxon>
        <taxon>Neopterygii</taxon>
        <taxon>Teleostei</taxon>
        <taxon>Ostariophysi</taxon>
        <taxon>Siluriformes</taxon>
        <taxon>Pangasiidae</taxon>
        <taxon>Pangasianodon</taxon>
    </lineage>
</organism>
<gene>
    <name evidence="1" type="ORF">PHYPO_G00214000</name>
</gene>